<protein>
    <submittedName>
        <fullName evidence="1">Uncharacterized protein</fullName>
    </submittedName>
</protein>
<organism evidence="1 2">
    <name type="scientific">Armillaria solidipes</name>
    <dbReference type="NCBI Taxonomy" id="1076256"/>
    <lineage>
        <taxon>Eukaryota</taxon>
        <taxon>Fungi</taxon>
        <taxon>Dikarya</taxon>
        <taxon>Basidiomycota</taxon>
        <taxon>Agaricomycotina</taxon>
        <taxon>Agaricomycetes</taxon>
        <taxon>Agaricomycetidae</taxon>
        <taxon>Agaricales</taxon>
        <taxon>Marasmiineae</taxon>
        <taxon>Physalacriaceae</taxon>
        <taxon>Armillaria</taxon>
    </lineage>
</organism>
<name>A0A2H3AYE8_9AGAR</name>
<dbReference type="AlphaFoldDB" id="A0A2H3AYE8"/>
<keyword evidence="2" id="KW-1185">Reference proteome</keyword>
<reference evidence="2" key="1">
    <citation type="journal article" date="2017" name="Nat. Ecol. Evol.">
        <title>Genome expansion and lineage-specific genetic innovations in the forest pathogenic fungi Armillaria.</title>
        <authorList>
            <person name="Sipos G."/>
            <person name="Prasanna A.N."/>
            <person name="Walter M.C."/>
            <person name="O'Connor E."/>
            <person name="Balint B."/>
            <person name="Krizsan K."/>
            <person name="Kiss B."/>
            <person name="Hess J."/>
            <person name="Varga T."/>
            <person name="Slot J."/>
            <person name="Riley R."/>
            <person name="Boka B."/>
            <person name="Rigling D."/>
            <person name="Barry K."/>
            <person name="Lee J."/>
            <person name="Mihaltcheva S."/>
            <person name="LaButti K."/>
            <person name="Lipzen A."/>
            <person name="Waldron R."/>
            <person name="Moloney N.M."/>
            <person name="Sperisen C."/>
            <person name="Kredics L."/>
            <person name="Vagvoelgyi C."/>
            <person name="Patrignani A."/>
            <person name="Fitzpatrick D."/>
            <person name="Nagy I."/>
            <person name="Doyle S."/>
            <person name="Anderson J.B."/>
            <person name="Grigoriev I.V."/>
            <person name="Gueldener U."/>
            <person name="Muensterkoetter M."/>
            <person name="Nagy L.G."/>
        </authorList>
    </citation>
    <scope>NUCLEOTIDE SEQUENCE [LARGE SCALE GENOMIC DNA]</scope>
    <source>
        <strain evidence="2">28-4</strain>
    </source>
</reference>
<dbReference type="Proteomes" id="UP000218334">
    <property type="component" value="Unassembled WGS sequence"/>
</dbReference>
<dbReference type="EMBL" id="KZ293456">
    <property type="protein sequence ID" value="PBK63719.1"/>
    <property type="molecule type" value="Genomic_DNA"/>
</dbReference>
<evidence type="ECO:0000313" key="2">
    <source>
        <dbReference type="Proteomes" id="UP000218334"/>
    </source>
</evidence>
<accession>A0A2H3AYE8</accession>
<evidence type="ECO:0000313" key="1">
    <source>
        <dbReference type="EMBL" id="PBK63719.1"/>
    </source>
</evidence>
<sequence>MTMTLVPNTAYQCGKYAPSPYSPSKSPSVLIAIVHRILNLSRPRIFPGTLHLPQSASRGGSIGHRRTTTTTSYWITMTTIGDHEEATSVKEGYCIVWGGAEKAGGRLGYVQDNGRVWAGGREQHRDPDVQRRCRLMRPFRCRWATRRRIKCTHKYGCSTSPTLAAIHPLLVQHRPLPCQPKHVRTPNWCTSHSFCGGSRIWGAFMCVRSPSLHPPSAPHITL</sequence>
<proteinExistence type="predicted"/>
<gene>
    <name evidence="1" type="ORF">ARMSODRAFT_523447</name>
</gene>